<name>F0JFA1_9BACT</name>
<dbReference type="STRING" id="641491.DND132_0440"/>
<dbReference type="InterPro" id="IPR036868">
    <property type="entry name" value="TusA-like_sf"/>
</dbReference>
<dbReference type="Gene3D" id="3.30.110.40">
    <property type="entry name" value="TusA-like domain"/>
    <property type="match status" value="1"/>
</dbReference>
<dbReference type="OrthoDB" id="9801500at2"/>
<dbReference type="InterPro" id="IPR027396">
    <property type="entry name" value="DsrEFH-like"/>
</dbReference>
<dbReference type="HOGENOM" id="CLU_097491_0_0_7"/>
<dbReference type="Proteomes" id="UP000007845">
    <property type="component" value="Chromosome"/>
</dbReference>
<dbReference type="InterPro" id="IPR001455">
    <property type="entry name" value="TusA-like"/>
</dbReference>
<dbReference type="NCBIfam" id="TIGR03527">
    <property type="entry name" value="selenium_YedF"/>
    <property type="match status" value="1"/>
</dbReference>
<dbReference type="RefSeq" id="WP_014321085.1">
    <property type="nucleotide sequence ID" value="NC_016803.1"/>
</dbReference>
<dbReference type="SUPFAM" id="SSF64307">
    <property type="entry name" value="SirA-like"/>
    <property type="match status" value="1"/>
</dbReference>
<dbReference type="AlphaFoldDB" id="F0JFA1"/>
<sequence length="208" mass="22458">MTDISIDCKGLPCPQPVLRCKEAIEKDRPAKLVIIVDNDAARENVTRFMTMQGYTVQAEKSGADHLVTGLRTDGGEGADECEACAVMTEAEIAAVAKEKILVFVPTEVMGSGDDELGAGLMYNFTVTLKELGDELWRIVLVNGGVKLAVPGHRCFDELKKLEESGVSILVCGTCLEFFGLTARRGLGDVTNMLDVVTSFQLATKTIRV</sequence>
<dbReference type="SUPFAM" id="SSF75169">
    <property type="entry name" value="DsrEFH-like"/>
    <property type="match status" value="1"/>
</dbReference>
<organism evidence="2 3">
    <name type="scientific">Pseudodesulfovibrio mercurii</name>
    <dbReference type="NCBI Taxonomy" id="641491"/>
    <lineage>
        <taxon>Bacteria</taxon>
        <taxon>Pseudomonadati</taxon>
        <taxon>Thermodesulfobacteriota</taxon>
        <taxon>Desulfovibrionia</taxon>
        <taxon>Desulfovibrionales</taxon>
        <taxon>Desulfovibrionaceae</taxon>
    </lineage>
</organism>
<evidence type="ECO:0000259" key="1">
    <source>
        <dbReference type="Pfam" id="PF01206"/>
    </source>
</evidence>
<dbReference type="eggNOG" id="COG0425">
    <property type="taxonomic scope" value="Bacteria"/>
</dbReference>
<proteinExistence type="predicted"/>
<protein>
    <submittedName>
        <fullName evidence="2">Selenium metabolism protein YedF</fullName>
    </submittedName>
</protein>
<reference evidence="2 3" key="1">
    <citation type="journal article" date="2011" name="J. Bacteriol.">
        <title>Genome sequence of the mercury-methylating strain Desulfovibrio desulfuricans ND132.</title>
        <authorList>
            <person name="Brown S.D."/>
            <person name="Gilmour C.C."/>
            <person name="Kucken A.M."/>
            <person name="Wall J.D."/>
            <person name="Elias D.A."/>
            <person name="Brandt C.C."/>
            <person name="Podar M."/>
            <person name="Chertkov O."/>
            <person name="Held B."/>
            <person name="Bruce D.C."/>
            <person name="Detter J.C."/>
            <person name="Tapia R."/>
            <person name="Han C.S."/>
            <person name="Goodwin L.A."/>
            <person name="Cheng J.F."/>
            <person name="Pitluck S."/>
            <person name="Woyke T."/>
            <person name="Mikhailova N."/>
            <person name="Ivanova N.N."/>
            <person name="Han J."/>
            <person name="Lucas S."/>
            <person name="Lapidus A.L."/>
            <person name="Land M.L."/>
            <person name="Hauser L.J."/>
            <person name="Palumbo A.V."/>
        </authorList>
    </citation>
    <scope>NUCLEOTIDE SEQUENCE [LARGE SCALE GENOMIC DNA]</scope>
    <source>
        <strain evidence="2 3">ND132</strain>
    </source>
</reference>
<evidence type="ECO:0000313" key="2">
    <source>
        <dbReference type="EMBL" id="EGB13657.1"/>
    </source>
</evidence>
<evidence type="ECO:0000313" key="3">
    <source>
        <dbReference type="Proteomes" id="UP000007845"/>
    </source>
</evidence>
<gene>
    <name evidence="2" type="ORF">DND132_0440</name>
</gene>
<dbReference type="CDD" id="cd03421">
    <property type="entry name" value="SirA_like_N"/>
    <property type="match status" value="1"/>
</dbReference>
<dbReference type="Pfam" id="PF01206">
    <property type="entry name" value="TusA"/>
    <property type="match status" value="1"/>
</dbReference>
<dbReference type="EMBL" id="CP003220">
    <property type="protein sequence ID" value="EGB13657.1"/>
    <property type="molecule type" value="Genomic_DNA"/>
</dbReference>
<dbReference type="KEGG" id="ddn:DND132_0440"/>
<keyword evidence="3" id="KW-1185">Reference proteome</keyword>
<dbReference type="InterPro" id="IPR019870">
    <property type="entry name" value="Se_metab_YedF"/>
</dbReference>
<feature type="domain" description="UPF0033" evidence="1">
    <location>
        <begin position="5"/>
        <end position="62"/>
    </location>
</feature>
<dbReference type="SMR" id="F0JFA1"/>
<accession>F0JFA1</accession>